<accession>A0A9P4NXJ1</accession>
<dbReference type="PANTHER" id="PTHR11959">
    <property type="entry name" value="4-HYDROXYPHENYLPYRUVATE DIOXYGENASE"/>
    <property type="match status" value="1"/>
</dbReference>
<dbReference type="FunFam" id="3.10.180.10:FF:000001">
    <property type="entry name" value="4-hydroxyphenylpyruvate dioxygenase"/>
    <property type="match status" value="1"/>
</dbReference>
<feature type="compositionally biased region" description="Polar residues" evidence="13">
    <location>
        <begin position="1"/>
        <end position="24"/>
    </location>
</feature>
<evidence type="ECO:0000313" key="15">
    <source>
        <dbReference type="EMBL" id="KAF2433561.1"/>
    </source>
</evidence>
<evidence type="ECO:0000256" key="11">
    <source>
        <dbReference type="PIRNR" id="PIRNR009283"/>
    </source>
</evidence>
<dbReference type="EMBL" id="MU007020">
    <property type="protein sequence ID" value="KAF2433561.1"/>
    <property type="molecule type" value="Genomic_DNA"/>
</dbReference>
<keyword evidence="8" id="KW-0560">Oxidoreductase</keyword>
<keyword evidence="16" id="KW-1185">Reference proteome</keyword>
<dbReference type="FunFam" id="3.10.180.10:FF:000020">
    <property type="entry name" value="4-hydroxyphenylpyruvate dioxygenase"/>
    <property type="match status" value="1"/>
</dbReference>
<gene>
    <name evidence="15" type="ORF">EJ08DRAFT_647248</name>
</gene>
<comment type="cofactor">
    <cofactor evidence="12">
        <name>Fe cation</name>
        <dbReference type="ChEBI" id="CHEBI:24875"/>
    </cofactor>
    <text evidence="12">Binds 1 Fe cation per subunit.</text>
</comment>
<proteinExistence type="inferred from homology"/>
<evidence type="ECO:0000256" key="4">
    <source>
        <dbReference type="ARBA" id="ARBA00022723"/>
    </source>
</evidence>
<dbReference type="OrthoDB" id="414569at2759"/>
<dbReference type="GO" id="GO:0006559">
    <property type="term" value="P:L-phenylalanine catabolic process"/>
    <property type="evidence" value="ECO:0007669"/>
    <property type="project" value="UniProtKB-KW"/>
</dbReference>
<dbReference type="PIRSF" id="PIRSF009283">
    <property type="entry name" value="HPP_dOase"/>
    <property type="match status" value="1"/>
</dbReference>
<dbReference type="GO" id="GO:0046872">
    <property type="term" value="F:metal ion binding"/>
    <property type="evidence" value="ECO:0007669"/>
    <property type="project" value="UniProtKB-KW"/>
</dbReference>
<evidence type="ECO:0000259" key="14">
    <source>
        <dbReference type="PROSITE" id="PS51819"/>
    </source>
</evidence>
<dbReference type="InterPro" id="IPR029068">
    <property type="entry name" value="Glyas_Bleomycin-R_OHBP_Dase"/>
</dbReference>
<dbReference type="GO" id="GO:0003868">
    <property type="term" value="F:4-hydroxyphenylpyruvate dioxygenase activity"/>
    <property type="evidence" value="ECO:0007669"/>
    <property type="project" value="InterPro"/>
</dbReference>
<evidence type="ECO:0000313" key="16">
    <source>
        <dbReference type="Proteomes" id="UP000800235"/>
    </source>
</evidence>
<evidence type="ECO:0000256" key="1">
    <source>
        <dbReference type="ARBA" id="ARBA00005162"/>
    </source>
</evidence>
<name>A0A9P4NXJ1_9PEZI</name>
<feature type="binding site" evidence="12">
    <location>
        <position position="314"/>
    </location>
    <ligand>
        <name>Fe cation</name>
        <dbReference type="ChEBI" id="CHEBI:24875"/>
    </ligand>
</feature>
<evidence type="ECO:0000256" key="13">
    <source>
        <dbReference type="SAM" id="MobiDB-lite"/>
    </source>
</evidence>
<dbReference type="NCBIfam" id="TIGR01263">
    <property type="entry name" value="4HPPD"/>
    <property type="match status" value="1"/>
</dbReference>
<organism evidence="15 16">
    <name type="scientific">Tothia fuscella</name>
    <dbReference type="NCBI Taxonomy" id="1048955"/>
    <lineage>
        <taxon>Eukaryota</taxon>
        <taxon>Fungi</taxon>
        <taxon>Dikarya</taxon>
        <taxon>Ascomycota</taxon>
        <taxon>Pezizomycotina</taxon>
        <taxon>Dothideomycetes</taxon>
        <taxon>Pleosporomycetidae</taxon>
        <taxon>Venturiales</taxon>
        <taxon>Cylindrosympodiaceae</taxon>
        <taxon>Tothia</taxon>
    </lineage>
</organism>
<sequence length="431" mass="48388">MAPSAVSPTRQTVISGNGTSIPFYSSSPDSTTTAPAVQQPTTTYQGYHHMTWWVGNAKQAASYYTTRMGFTSIAKRDLNTKSRHIASHVVENGNVRFVFTSPLLSPRPARELTAKDTLSEEDQTLLEEMHDHLEKHGDAVKDVAFEVDSVRAVFAGAIGKGAISVREPTVLHGGKDGDVLVATVRTYGDTTHTFIEKQGYSGIFLPGYEAVIETDPIQRYLPACDLQIIDHCVGNQDWEEMEEACDFYEKCLGFHRFWSVDDKDISTEYSALRSVVMASPNELVKMPINEPAEGKKMSQIEEYVQYNNGPGVQHIALKTNDILTTVTNMKARGVEFISVPAKYYTTMRERMKSGSLRWELKEDFDEIQKLNILMDFDEGGYLLQLFTKPLMDRPTVFIEIIQRENFDGFGAGNFKSLFEAIERDQEARGNL</sequence>
<evidence type="ECO:0000256" key="6">
    <source>
        <dbReference type="ARBA" id="ARBA00022878"/>
    </source>
</evidence>
<dbReference type="InterPro" id="IPR005956">
    <property type="entry name" value="4OHPhenylPyrv_dOase"/>
</dbReference>
<feature type="compositionally biased region" description="Low complexity" evidence="13">
    <location>
        <begin position="25"/>
        <end position="36"/>
    </location>
</feature>
<dbReference type="InterPro" id="IPR041735">
    <property type="entry name" value="4OHPhenylPyrv_dOase_C"/>
</dbReference>
<dbReference type="GO" id="GO:0006572">
    <property type="term" value="P:L-tyrosine catabolic process"/>
    <property type="evidence" value="ECO:0007669"/>
    <property type="project" value="UniProtKB-KW"/>
</dbReference>
<feature type="region of interest" description="Disordered" evidence="13">
    <location>
        <begin position="1"/>
        <end position="36"/>
    </location>
</feature>
<dbReference type="InterPro" id="IPR037523">
    <property type="entry name" value="VOC_core"/>
</dbReference>
<evidence type="ECO:0000256" key="9">
    <source>
        <dbReference type="ARBA" id="ARBA00023004"/>
    </source>
</evidence>
<dbReference type="InterPro" id="IPR004360">
    <property type="entry name" value="Glyas_Fos-R_dOase_dom"/>
</dbReference>
<dbReference type="PANTHER" id="PTHR11959:SF1">
    <property type="entry name" value="4-HYDROXYPHENYLPYRUVATE DIOXYGENASE"/>
    <property type="match status" value="1"/>
</dbReference>
<evidence type="ECO:0000256" key="7">
    <source>
        <dbReference type="ARBA" id="ARBA00022964"/>
    </source>
</evidence>
<keyword evidence="10" id="KW-0585">Phenylalanine catabolism</keyword>
<dbReference type="CDD" id="cd07250">
    <property type="entry name" value="HPPD_C_like"/>
    <property type="match status" value="1"/>
</dbReference>
<feature type="domain" description="VOC" evidence="14">
    <location>
        <begin position="228"/>
        <end position="388"/>
    </location>
</feature>
<feature type="binding site" evidence="12">
    <location>
        <position position="399"/>
    </location>
    <ligand>
        <name>Fe cation</name>
        <dbReference type="ChEBI" id="CHEBI:24875"/>
    </ligand>
</feature>
<comment type="pathway">
    <text evidence="1">Amino-acid degradation; L-phenylalanine degradation; acetoacetate and fumarate from L-phenylalanine: step 3/6.</text>
</comment>
<dbReference type="Gene3D" id="3.10.180.10">
    <property type="entry name" value="2,3-Dihydroxybiphenyl 1,2-Dioxygenase, domain 1"/>
    <property type="match status" value="2"/>
</dbReference>
<comment type="caution">
    <text evidence="15">The sequence shown here is derived from an EMBL/GenBank/DDBJ whole genome shotgun (WGS) entry which is preliminary data.</text>
</comment>
<keyword evidence="5" id="KW-0677">Repeat</keyword>
<reference evidence="15" key="1">
    <citation type="journal article" date="2020" name="Stud. Mycol.">
        <title>101 Dothideomycetes genomes: a test case for predicting lifestyles and emergence of pathogens.</title>
        <authorList>
            <person name="Haridas S."/>
            <person name="Albert R."/>
            <person name="Binder M."/>
            <person name="Bloem J."/>
            <person name="Labutti K."/>
            <person name="Salamov A."/>
            <person name="Andreopoulos B."/>
            <person name="Baker S."/>
            <person name="Barry K."/>
            <person name="Bills G."/>
            <person name="Bluhm B."/>
            <person name="Cannon C."/>
            <person name="Castanera R."/>
            <person name="Culley D."/>
            <person name="Daum C."/>
            <person name="Ezra D."/>
            <person name="Gonzalez J."/>
            <person name="Henrissat B."/>
            <person name="Kuo A."/>
            <person name="Liang C."/>
            <person name="Lipzen A."/>
            <person name="Lutzoni F."/>
            <person name="Magnuson J."/>
            <person name="Mondo S."/>
            <person name="Nolan M."/>
            <person name="Ohm R."/>
            <person name="Pangilinan J."/>
            <person name="Park H.-J."/>
            <person name="Ramirez L."/>
            <person name="Alfaro M."/>
            <person name="Sun H."/>
            <person name="Tritt A."/>
            <person name="Yoshinaga Y."/>
            <person name="Zwiers L.-H."/>
            <person name="Turgeon B."/>
            <person name="Goodwin S."/>
            <person name="Spatafora J."/>
            <person name="Crous P."/>
            <person name="Grigoriev I."/>
        </authorList>
    </citation>
    <scope>NUCLEOTIDE SEQUENCE</scope>
    <source>
        <strain evidence="15">CBS 130266</strain>
    </source>
</reference>
<dbReference type="AlphaFoldDB" id="A0A9P4NXJ1"/>
<keyword evidence="4 12" id="KW-0479">Metal-binding</keyword>
<keyword evidence="7 15" id="KW-0223">Dioxygenase</keyword>
<evidence type="ECO:0000256" key="10">
    <source>
        <dbReference type="ARBA" id="ARBA00023232"/>
    </source>
</evidence>
<comment type="similarity">
    <text evidence="2 11">Belongs to the 4HPPD family.</text>
</comment>
<dbReference type="PROSITE" id="PS51819">
    <property type="entry name" value="VOC"/>
    <property type="match status" value="2"/>
</dbReference>
<dbReference type="CDD" id="cd08342">
    <property type="entry name" value="HPPD_N_like"/>
    <property type="match status" value="1"/>
</dbReference>
<keyword evidence="9 12" id="KW-0408">Iron</keyword>
<dbReference type="SUPFAM" id="SSF54593">
    <property type="entry name" value="Glyoxalase/Bleomycin resistance protein/Dihydroxybiphenyl dioxygenase"/>
    <property type="match status" value="1"/>
</dbReference>
<evidence type="ECO:0000256" key="3">
    <source>
        <dbReference type="ARBA" id="ARBA00013222"/>
    </source>
</evidence>
<evidence type="ECO:0000256" key="12">
    <source>
        <dbReference type="PIRSR" id="PIRSR009283-1"/>
    </source>
</evidence>
<feature type="binding site" evidence="12">
    <location>
        <position position="231"/>
    </location>
    <ligand>
        <name>Fe cation</name>
        <dbReference type="ChEBI" id="CHEBI:24875"/>
    </ligand>
</feature>
<dbReference type="InterPro" id="IPR041736">
    <property type="entry name" value="4OHPhenylPyrv_dOase_N"/>
</dbReference>
<keyword evidence="6" id="KW-0828">Tyrosine catabolism</keyword>
<dbReference type="Pfam" id="PF00903">
    <property type="entry name" value="Glyoxalase"/>
    <property type="match status" value="1"/>
</dbReference>
<protein>
    <recommendedName>
        <fullName evidence="3 11">4-hydroxyphenylpyruvate dioxygenase</fullName>
    </recommendedName>
</protein>
<dbReference type="Proteomes" id="UP000800235">
    <property type="component" value="Unassembled WGS sequence"/>
</dbReference>
<evidence type="ECO:0000256" key="2">
    <source>
        <dbReference type="ARBA" id="ARBA00005877"/>
    </source>
</evidence>
<evidence type="ECO:0000256" key="5">
    <source>
        <dbReference type="ARBA" id="ARBA00022737"/>
    </source>
</evidence>
<evidence type="ECO:0000256" key="8">
    <source>
        <dbReference type="ARBA" id="ARBA00023002"/>
    </source>
</evidence>
<feature type="domain" description="VOC" evidence="14">
    <location>
        <begin position="46"/>
        <end position="197"/>
    </location>
</feature>